<dbReference type="PROSITE" id="PS50893">
    <property type="entry name" value="ABC_TRANSPORTER_2"/>
    <property type="match status" value="1"/>
</dbReference>
<proteinExistence type="inferred from homology"/>
<dbReference type="Proteomes" id="UP001139447">
    <property type="component" value="Unassembled WGS sequence"/>
</dbReference>
<dbReference type="InterPro" id="IPR017871">
    <property type="entry name" value="ABC_transporter-like_CS"/>
</dbReference>
<keyword evidence="9" id="KW-1185">Reference proteome</keyword>
<dbReference type="Gene3D" id="3.40.50.300">
    <property type="entry name" value="P-loop containing nucleotide triphosphate hydrolases"/>
    <property type="match status" value="1"/>
</dbReference>
<organism evidence="8 9">
    <name type="scientific">Variovorax terrae</name>
    <dbReference type="NCBI Taxonomy" id="2923278"/>
    <lineage>
        <taxon>Bacteria</taxon>
        <taxon>Pseudomonadati</taxon>
        <taxon>Pseudomonadota</taxon>
        <taxon>Betaproteobacteria</taxon>
        <taxon>Burkholderiales</taxon>
        <taxon>Comamonadaceae</taxon>
        <taxon>Variovorax</taxon>
    </lineage>
</organism>
<keyword evidence="6" id="KW-0029">Amino-acid transport</keyword>
<dbReference type="SMART" id="SM00382">
    <property type="entry name" value="AAA"/>
    <property type="match status" value="1"/>
</dbReference>
<keyword evidence="4" id="KW-0547">Nucleotide-binding</keyword>
<comment type="caution">
    <text evidence="8">The sequence shown here is derived from an EMBL/GenBank/DDBJ whole genome shotgun (WGS) entry which is preliminary data.</text>
</comment>
<evidence type="ECO:0000256" key="1">
    <source>
        <dbReference type="ARBA" id="ARBA00005417"/>
    </source>
</evidence>
<feature type="domain" description="ABC transporter" evidence="7">
    <location>
        <begin position="2"/>
        <end position="233"/>
    </location>
</feature>
<evidence type="ECO:0000256" key="6">
    <source>
        <dbReference type="ARBA" id="ARBA00022970"/>
    </source>
</evidence>
<keyword evidence="5 8" id="KW-0067">ATP-binding</keyword>
<comment type="similarity">
    <text evidence="1">Belongs to the ABC transporter superfamily.</text>
</comment>
<accession>A0A9X1VZD7</accession>
<evidence type="ECO:0000256" key="2">
    <source>
        <dbReference type="ARBA" id="ARBA00022448"/>
    </source>
</evidence>
<keyword evidence="3" id="KW-1003">Cell membrane</keyword>
<dbReference type="PANTHER" id="PTHR43820">
    <property type="entry name" value="HIGH-AFFINITY BRANCHED-CHAIN AMINO ACID TRANSPORT ATP-BINDING PROTEIN LIVF"/>
    <property type="match status" value="1"/>
</dbReference>
<dbReference type="RefSeq" id="WP_243309738.1">
    <property type="nucleotide sequence ID" value="NZ_JALGBI010000004.1"/>
</dbReference>
<evidence type="ECO:0000313" key="8">
    <source>
        <dbReference type="EMBL" id="MCJ0766135.1"/>
    </source>
</evidence>
<sequence length="239" mass="25797">MLRIEGLSCGYGAATVLHELSMQVERGEVVALIGPNGAGKTTTLQCIAGHVPAKRGKTTFADEDLTARAPQERVRMGIAISPEGRKLFGDMTVRENLIVGGYSRPSGATAANLRRVLDLFPRLEERFGSLGRTLSGGEQQMVAIGRALMAEPRLLLIDELSLGLMPKNVDICYQALRKLRGAGIAILLVEQNLTKALEFSDRVYVMDTGRLVWSGTSGEARSRHDLADLILGHASEITA</sequence>
<gene>
    <name evidence="8" type="ORF">MMF98_23235</name>
</gene>
<name>A0A9X1VZD7_9BURK</name>
<evidence type="ECO:0000256" key="3">
    <source>
        <dbReference type="ARBA" id="ARBA00022475"/>
    </source>
</evidence>
<dbReference type="GO" id="GO:0015658">
    <property type="term" value="F:branched-chain amino acid transmembrane transporter activity"/>
    <property type="evidence" value="ECO:0007669"/>
    <property type="project" value="TreeGrafter"/>
</dbReference>
<keyword evidence="3" id="KW-0472">Membrane</keyword>
<dbReference type="CDD" id="cd03224">
    <property type="entry name" value="ABC_TM1139_LivF_branched"/>
    <property type="match status" value="1"/>
</dbReference>
<dbReference type="SUPFAM" id="SSF52540">
    <property type="entry name" value="P-loop containing nucleoside triphosphate hydrolases"/>
    <property type="match status" value="1"/>
</dbReference>
<dbReference type="PROSITE" id="PS00211">
    <property type="entry name" value="ABC_TRANSPORTER_1"/>
    <property type="match status" value="1"/>
</dbReference>
<dbReference type="EMBL" id="JALGBI010000004">
    <property type="protein sequence ID" value="MCJ0766135.1"/>
    <property type="molecule type" value="Genomic_DNA"/>
</dbReference>
<dbReference type="Pfam" id="PF00005">
    <property type="entry name" value="ABC_tran"/>
    <property type="match status" value="1"/>
</dbReference>
<dbReference type="InterPro" id="IPR003439">
    <property type="entry name" value="ABC_transporter-like_ATP-bd"/>
</dbReference>
<evidence type="ECO:0000256" key="5">
    <source>
        <dbReference type="ARBA" id="ARBA00022840"/>
    </source>
</evidence>
<reference evidence="8" key="1">
    <citation type="submission" date="2022-03" db="EMBL/GenBank/DDBJ databases">
        <authorList>
            <person name="Woo C.Y."/>
        </authorList>
    </citation>
    <scope>NUCLEOTIDE SEQUENCE</scope>
    <source>
        <strain evidence="8">CYS-02</strain>
    </source>
</reference>
<dbReference type="GO" id="GO:0016887">
    <property type="term" value="F:ATP hydrolysis activity"/>
    <property type="evidence" value="ECO:0007669"/>
    <property type="project" value="InterPro"/>
</dbReference>
<dbReference type="PANTHER" id="PTHR43820:SF4">
    <property type="entry name" value="HIGH-AFFINITY BRANCHED-CHAIN AMINO ACID TRANSPORT ATP-BINDING PROTEIN LIVF"/>
    <property type="match status" value="1"/>
</dbReference>
<evidence type="ECO:0000313" key="9">
    <source>
        <dbReference type="Proteomes" id="UP001139447"/>
    </source>
</evidence>
<dbReference type="InterPro" id="IPR003593">
    <property type="entry name" value="AAA+_ATPase"/>
</dbReference>
<dbReference type="InterPro" id="IPR027417">
    <property type="entry name" value="P-loop_NTPase"/>
</dbReference>
<dbReference type="AlphaFoldDB" id="A0A9X1VZD7"/>
<evidence type="ECO:0000259" key="7">
    <source>
        <dbReference type="PROSITE" id="PS50893"/>
    </source>
</evidence>
<keyword evidence="2" id="KW-0813">Transport</keyword>
<dbReference type="GO" id="GO:0005524">
    <property type="term" value="F:ATP binding"/>
    <property type="evidence" value="ECO:0007669"/>
    <property type="project" value="UniProtKB-KW"/>
</dbReference>
<dbReference type="GO" id="GO:0015807">
    <property type="term" value="P:L-amino acid transport"/>
    <property type="evidence" value="ECO:0007669"/>
    <property type="project" value="TreeGrafter"/>
</dbReference>
<evidence type="ECO:0000256" key="4">
    <source>
        <dbReference type="ARBA" id="ARBA00022741"/>
    </source>
</evidence>
<dbReference type="InterPro" id="IPR052156">
    <property type="entry name" value="BCAA_Transport_ATP-bd_LivF"/>
</dbReference>
<protein>
    <submittedName>
        <fullName evidence="8">ABC transporter ATP-binding protein</fullName>
    </submittedName>
</protein>